<evidence type="ECO:0000256" key="6">
    <source>
        <dbReference type="ARBA" id="ARBA00022554"/>
    </source>
</evidence>
<evidence type="ECO:0000256" key="5">
    <source>
        <dbReference type="ARBA" id="ARBA00007261"/>
    </source>
</evidence>
<dbReference type="Pfam" id="PF22516">
    <property type="entry name" value="PreP_C"/>
    <property type="match status" value="1"/>
</dbReference>
<dbReference type="FunFam" id="3.30.830.10:FF:000056">
    <property type="entry name" value="Falcilysin"/>
    <property type="match status" value="1"/>
</dbReference>
<organism evidence="22 23">
    <name type="scientific">Plasmodium falciparum UGT5.1</name>
    <dbReference type="NCBI Taxonomy" id="1237627"/>
    <lineage>
        <taxon>Eukaryota</taxon>
        <taxon>Sar</taxon>
        <taxon>Alveolata</taxon>
        <taxon>Apicomplexa</taxon>
        <taxon>Aconoidasida</taxon>
        <taxon>Haemosporida</taxon>
        <taxon>Plasmodiidae</taxon>
        <taxon>Plasmodium</taxon>
        <taxon>Plasmodium (Laverania)</taxon>
    </lineage>
</organism>
<protein>
    <recommendedName>
        <fullName evidence="18">Falcilysin</fullName>
    </recommendedName>
</protein>
<comment type="subunit">
    <text evidence="17">Monomer. Component of the hemozoin formation complex (HFC) composed of falcipains FP2A and/or FP2B, plasmepsins PMII, PMIII/HAP and PMIV, heme detoxifying protein HDP and falcilysin FLN. The HFC complex is involved in hemoglobin degradation and detoxification of heme in the food vacuole during the asexual blood stage.</text>
</comment>
<dbReference type="GO" id="GO:0005774">
    <property type="term" value="C:vacuolar membrane"/>
    <property type="evidence" value="ECO:0007669"/>
    <property type="project" value="UniProtKB-SubCell"/>
</dbReference>
<evidence type="ECO:0000256" key="19">
    <source>
        <dbReference type="SAM" id="Coils"/>
    </source>
</evidence>
<evidence type="ECO:0000256" key="3">
    <source>
        <dbReference type="ARBA" id="ARBA00004373"/>
    </source>
</evidence>
<dbReference type="Pfam" id="PF05193">
    <property type="entry name" value="Peptidase_M16_C"/>
    <property type="match status" value="1"/>
</dbReference>
<proteinExistence type="inferred from homology"/>
<dbReference type="SUPFAM" id="SSF63411">
    <property type="entry name" value="LuxS/MPP-like metallohydrolase"/>
    <property type="match status" value="4"/>
</dbReference>
<keyword evidence="13" id="KW-0482">Metalloprotease</keyword>
<dbReference type="InterPro" id="IPR055130">
    <property type="entry name" value="PreP_C"/>
</dbReference>
<reference evidence="22 23" key="1">
    <citation type="submission" date="2013-02" db="EMBL/GenBank/DDBJ databases">
        <title>The Genome Sequence of Plasmodium falciparum UGT5.1.</title>
        <authorList>
            <consortium name="The Broad Institute Genome Sequencing Platform"/>
            <consortium name="The Broad Institute Genome Sequencing Center for Infectious Disease"/>
            <person name="Neafsey D."/>
            <person name="Cheeseman I."/>
            <person name="Volkman S."/>
            <person name="Adams J."/>
            <person name="Walker B."/>
            <person name="Young S.K."/>
            <person name="Zeng Q."/>
            <person name="Gargeya S."/>
            <person name="Fitzgerald M."/>
            <person name="Haas B."/>
            <person name="Abouelleil A."/>
            <person name="Alvarado L."/>
            <person name="Arachchi H.M."/>
            <person name="Berlin A.M."/>
            <person name="Chapman S.B."/>
            <person name="Dewar J."/>
            <person name="Goldberg J."/>
            <person name="Griggs A."/>
            <person name="Gujja S."/>
            <person name="Hansen M."/>
            <person name="Howarth C."/>
            <person name="Imamovic A."/>
            <person name="Larimer J."/>
            <person name="McCowan C."/>
            <person name="Murphy C."/>
            <person name="Neiman D."/>
            <person name="Pearson M."/>
            <person name="Priest M."/>
            <person name="Roberts A."/>
            <person name="Saif S."/>
            <person name="Shea T."/>
            <person name="Sisk P."/>
            <person name="Sykes S."/>
            <person name="Wortman J."/>
            <person name="Nusbaum C."/>
            <person name="Birren B."/>
        </authorList>
    </citation>
    <scope>NUCLEOTIDE SEQUENCE [LARGE SCALE GENOMIC DNA]</scope>
    <source>
        <strain evidence="22 23">UGT5.1</strain>
    </source>
</reference>
<evidence type="ECO:0000313" key="23">
    <source>
        <dbReference type="Proteomes" id="UP000030697"/>
    </source>
</evidence>
<evidence type="ECO:0000256" key="16">
    <source>
        <dbReference type="ARBA" id="ARBA00054683"/>
    </source>
</evidence>
<keyword evidence="6" id="KW-0926">Vacuole</keyword>
<keyword evidence="15" id="KW-0472">Membrane</keyword>
<keyword evidence="9" id="KW-0479">Metal-binding</keyword>
<dbReference type="FunFam" id="3.30.830.10:FF:000054">
    <property type="entry name" value="Falcilysin"/>
    <property type="match status" value="1"/>
</dbReference>
<keyword evidence="11" id="KW-0862">Zinc</keyword>
<evidence type="ECO:0000313" key="22">
    <source>
        <dbReference type="EMBL" id="EWC74339.1"/>
    </source>
</evidence>
<accession>W7JHW4</accession>
<dbReference type="PANTHER" id="PTHR43016">
    <property type="entry name" value="PRESEQUENCE PROTEASE"/>
    <property type="match status" value="1"/>
</dbReference>
<evidence type="ECO:0000256" key="1">
    <source>
        <dbReference type="ARBA" id="ARBA00001947"/>
    </source>
</evidence>
<keyword evidence="10" id="KW-0378">Hydrolase</keyword>
<dbReference type="SMART" id="SM01264">
    <property type="entry name" value="M16C_associated"/>
    <property type="match status" value="1"/>
</dbReference>
<dbReference type="PANTHER" id="PTHR43016:SF13">
    <property type="entry name" value="PRESEQUENCE PROTEASE, MITOCHONDRIAL"/>
    <property type="match status" value="1"/>
</dbReference>
<feature type="coiled-coil region" evidence="19">
    <location>
        <begin position="896"/>
        <end position="923"/>
    </location>
</feature>
<evidence type="ECO:0000256" key="12">
    <source>
        <dbReference type="ARBA" id="ARBA00022887"/>
    </source>
</evidence>
<dbReference type="AlphaFoldDB" id="W7JHW4"/>
<evidence type="ECO:0000256" key="17">
    <source>
        <dbReference type="ARBA" id="ARBA00062543"/>
    </source>
</evidence>
<evidence type="ECO:0000256" key="8">
    <source>
        <dbReference type="ARBA" id="ARBA00022670"/>
    </source>
</evidence>
<dbReference type="Gene3D" id="3.30.830.10">
    <property type="entry name" value="Metalloenzyme, LuxS/M16 peptidase-like"/>
    <property type="match status" value="4"/>
</dbReference>
<dbReference type="OrthoDB" id="10250783at2759"/>
<evidence type="ECO:0000256" key="13">
    <source>
        <dbReference type="ARBA" id="ARBA00023049"/>
    </source>
</evidence>
<keyword evidence="12" id="KW-0933">Apicoplast</keyword>
<evidence type="ECO:0000256" key="4">
    <source>
        <dbReference type="ARBA" id="ARBA00004467"/>
    </source>
</evidence>
<feature type="domain" description="Peptidase M16C associated" evidence="21">
    <location>
        <begin position="584"/>
        <end position="902"/>
    </location>
</feature>
<evidence type="ECO:0000256" key="11">
    <source>
        <dbReference type="ARBA" id="ARBA00022833"/>
    </source>
</evidence>
<evidence type="ECO:0000256" key="14">
    <source>
        <dbReference type="ARBA" id="ARBA00023054"/>
    </source>
</evidence>
<comment type="cofactor">
    <cofactor evidence="1">
        <name>Zn(2+)</name>
        <dbReference type="ChEBI" id="CHEBI:29105"/>
    </cofactor>
</comment>
<dbReference type="InterPro" id="IPR011249">
    <property type="entry name" value="Metalloenz_LuxS/M16"/>
</dbReference>
<evidence type="ECO:0000256" key="2">
    <source>
        <dbReference type="ARBA" id="ARBA00004148"/>
    </source>
</evidence>
<comment type="similarity">
    <text evidence="5">Belongs to the peptidase M16 family.</text>
</comment>
<evidence type="ECO:0000256" key="20">
    <source>
        <dbReference type="SAM" id="MobiDB-lite"/>
    </source>
</evidence>
<keyword evidence="7" id="KW-0934">Plastid</keyword>
<keyword evidence="14 19" id="KW-0175">Coiled coil</keyword>
<feature type="coiled-coil region" evidence="19">
    <location>
        <begin position="583"/>
        <end position="619"/>
    </location>
</feature>
<feature type="region of interest" description="Disordered" evidence="20">
    <location>
        <begin position="376"/>
        <end position="402"/>
    </location>
</feature>
<name>W7JHW4_PLAFA</name>
<sequence length="1194" mass="139038">MNLTKLMKVFGYINIITNCVQSFTNRADKKRYNVFAKSFINTINTNLYTFKAVMSKTPEWIHEKSPKHNSYDIIEKRYNEEFKMTYTVYQHKKAKTQVISLGTNDPLDVEQAFAFYVKTLTHSGKGIPHILEHSVLSGSKNYNYKNSIGLLEKGTLHTHLNAYTFNDRTVYMAGSMNNKDFFNIMGVYMDSVFQPNVLENKYIFETEGWTYEVEKLKEDEKGKAEIPQMKDYKVSFNGIVYNEMKGALSSPLEDLYHEEMKYMFPDNVHSNNSGGDPKEITNLTYEEFKEFYYKNYNPKKVKVFFFSKNNPTELLNFVDQYLGQLDYSKYRDDAVESVEYQTYKKGPFYIKKKYGDHSEEKENLVSVAWLLNPKVDKTNNHNNNHSNNQSSENNGYSNGSHNSDLSLENPTDYFVLLIINNLLIHTPESVLYKALTDCGLGNNVIDRGLNDSLVQYIFSIGLKGIKRNNEKIKNFDKVHYEVEDVIMNALKKVVKEGFNKSAVEASINNIEFILKEANLKTSKSIDFVFEMTSKLNYNRDPLLIFEFEKYLNIVKNKIKNEPMYLEKFVEKHFINNAHRSVILLEGDENYAQEQENLEKQELKKRIENFNEQEKEQVIKNFEELSKYKNAEESPEHLNKFPIISISDLNKKTLEVPVNVYFTNINENNNIMETYNKLKTNEHMLKDNMDVFLKKYVLKNDKHNTNNNNNNNNNNMDYSFTETKYEGNVPILVYEMPTTGIVYLQFVFSLDHLTVDELAYLNLFKTLILENKTNKRSSEDFVILREKNIGSMSANVALYSKDDHLNVTDKYNAQALFNLEMHVLSHKCNDALNIALEAVKESDFSNKKKVIDILKRKINGMKTTFSEKGYAILMKYVKAHLNSKHYAHNIIYGYENYLKLQEQLELAENDFKTLENILVRIRNKIFNKKNLMVSVTSDYGALKHLFVNSNESLKNLVSYFEENDKYINDMQNKVNDPTVMGWNEEIKSKKLFDEEKVKKEFFVLPTFVNSVSMSGILFKPGEYLDPSFTVIVAALKNSYLWDTVRGLNGAYGVFADIEYDGSVVFLSARDPNLEKTLATFRESAKGLRKMADTMTENDLLRYIINTIGTIDKPRRGIELSKLSFLRLISNESEQDRVEFRKRIMNTKKEDFYKFADLLESKVNEFEKNIVIITTKEKANEYIANVDGEFKKVLIE</sequence>
<dbReference type="GO" id="GO:0020011">
    <property type="term" value="C:apicoplast"/>
    <property type="evidence" value="ECO:0007669"/>
    <property type="project" value="UniProtKB-SubCell"/>
</dbReference>
<dbReference type="GO" id="GO:0016485">
    <property type="term" value="P:protein processing"/>
    <property type="evidence" value="ECO:0007669"/>
    <property type="project" value="TreeGrafter"/>
</dbReference>
<evidence type="ECO:0000256" key="9">
    <source>
        <dbReference type="ARBA" id="ARBA00022723"/>
    </source>
</evidence>
<comment type="subcellular location">
    <subcellularLocation>
        <location evidence="4">Plastid</location>
        <location evidence="4">Apicoplast</location>
    </subcellularLocation>
    <subcellularLocation>
        <location evidence="2">Vacuole membrane</location>
        <topology evidence="2">Peripheral membrane protein</topology>
    </subcellularLocation>
    <subcellularLocation>
        <location evidence="3">Vesicle</location>
    </subcellularLocation>
</comment>
<dbReference type="InterPro" id="IPR007863">
    <property type="entry name" value="Peptidase_M16_C"/>
</dbReference>
<evidence type="ECO:0000256" key="10">
    <source>
        <dbReference type="ARBA" id="ARBA00022801"/>
    </source>
</evidence>
<dbReference type="Pfam" id="PF00675">
    <property type="entry name" value="Peptidase_M16"/>
    <property type="match status" value="1"/>
</dbReference>
<evidence type="ECO:0000256" key="15">
    <source>
        <dbReference type="ARBA" id="ARBA00023136"/>
    </source>
</evidence>
<feature type="compositionally biased region" description="Low complexity" evidence="20">
    <location>
        <begin position="380"/>
        <end position="394"/>
    </location>
</feature>
<dbReference type="GO" id="GO:0004222">
    <property type="term" value="F:metalloendopeptidase activity"/>
    <property type="evidence" value="ECO:0007669"/>
    <property type="project" value="TreeGrafter"/>
</dbReference>
<evidence type="ECO:0000256" key="18">
    <source>
        <dbReference type="ARBA" id="ARBA00068905"/>
    </source>
</evidence>
<dbReference type="InterPro" id="IPR013578">
    <property type="entry name" value="Peptidase_M16C_assoc"/>
</dbReference>
<dbReference type="EMBL" id="KE124713">
    <property type="protein sequence ID" value="EWC74339.1"/>
    <property type="molecule type" value="Genomic_DNA"/>
</dbReference>
<dbReference type="GO" id="GO:0020020">
    <property type="term" value="C:food vacuole"/>
    <property type="evidence" value="ECO:0007669"/>
    <property type="project" value="UniProtKB-ARBA"/>
</dbReference>
<dbReference type="Proteomes" id="UP000030697">
    <property type="component" value="Unassembled WGS sequence"/>
</dbReference>
<evidence type="ECO:0000259" key="21">
    <source>
        <dbReference type="SMART" id="SM01264"/>
    </source>
</evidence>
<dbReference type="InterPro" id="IPR011765">
    <property type="entry name" value="Pept_M16_N"/>
</dbReference>
<dbReference type="Pfam" id="PF08367">
    <property type="entry name" value="M16C_assoc"/>
    <property type="match status" value="2"/>
</dbReference>
<evidence type="ECO:0000256" key="7">
    <source>
        <dbReference type="ARBA" id="ARBA00022640"/>
    </source>
</evidence>
<dbReference type="FunFam" id="3.30.830.10:FF:000053">
    <property type="entry name" value="Falcilysin"/>
    <property type="match status" value="1"/>
</dbReference>
<keyword evidence="8" id="KW-0645">Protease</keyword>
<dbReference type="GO" id="GO:0046872">
    <property type="term" value="F:metal ion binding"/>
    <property type="evidence" value="ECO:0007669"/>
    <property type="project" value="UniProtKB-KW"/>
</dbReference>
<gene>
    <name evidence="22" type="ORF">C923_04983</name>
</gene>
<comment type="function">
    <text evidence="16">In the food vacuole, acts downstream of proteases plasmepsins PMI and PMII and falcipains during the catabolism of host hemoglobin by cleaving peptide fragments of alpha and beta hemoglobin subunits generated by PMI and PMII and falcipains. In the apicoplast, degrades apicoplast transit peptides after their cleavage. Prefers bulky hydrophobic amino acids in the P1' position at both acidic and neutral pH. At P2', prefers hydrophobic residues at acidic pH; at neutral pH, these same residues are abundant but prefers Arg. At P3', prefers hydrophobic residues, especially Met, at both pH conditions. At P4' and P5', prefers acidic residues at acidic pH, however, at neutral pH, the enzyme is less selective at these positions. The optimal site cleavage at acidic pH is YNEHS-|-FFMEE and, at neutral pH, MKRHS-|-FRMRG.</text>
</comment>